<feature type="compositionally biased region" description="Basic and acidic residues" evidence="13">
    <location>
        <begin position="499"/>
        <end position="512"/>
    </location>
</feature>
<dbReference type="PROSITE" id="PS50199">
    <property type="entry name" value="ZF_RANBP2_2"/>
    <property type="match status" value="1"/>
</dbReference>
<evidence type="ECO:0000256" key="5">
    <source>
        <dbReference type="ARBA" id="ARBA00022679"/>
    </source>
</evidence>
<feature type="compositionally biased region" description="Low complexity" evidence="13">
    <location>
        <begin position="254"/>
        <end position="270"/>
    </location>
</feature>
<dbReference type="InterPro" id="IPR017907">
    <property type="entry name" value="Znf_RING_CS"/>
</dbReference>
<feature type="compositionally biased region" description="Low complexity" evidence="13">
    <location>
        <begin position="2329"/>
        <end position="2346"/>
    </location>
</feature>
<keyword evidence="19" id="KW-1185">Reference proteome</keyword>
<dbReference type="Pfam" id="PF01302">
    <property type="entry name" value="CAP_GLY"/>
    <property type="match status" value="1"/>
</dbReference>
<evidence type="ECO:0000256" key="2">
    <source>
        <dbReference type="ARBA" id="ARBA00008278"/>
    </source>
</evidence>
<feature type="compositionally biased region" description="Basic and acidic residues" evidence="13">
    <location>
        <begin position="1064"/>
        <end position="1078"/>
    </location>
</feature>
<keyword evidence="9" id="KW-0833">Ubl conjugation pathway</keyword>
<feature type="compositionally biased region" description="Polar residues" evidence="13">
    <location>
        <begin position="603"/>
        <end position="644"/>
    </location>
</feature>
<dbReference type="SMART" id="SM00547">
    <property type="entry name" value="ZnF_RBZ"/>
    <property type="match status" value="2"/>
</dbReference>
<evidence type="ECO:0000256" key="6">
    <source>
        <dbReference type="ARBA" id="ARBA00022723"/>
    </source>
</evidence>
<feature type="region of interest" description="Disordered" evidence="13">
    <location>
        <begin position="1237"/>
        <end position="1285"/>
    </location>
</feature>
<feature type="region of interest" description="Disordered" evidence="13">
    <location>
        <begin position="829"/>
        <end position="874"/>
    </location>
</feature>
<feature type="compositionally biased region" description="Low complexity" evidence="13">
    <location>
        <begin position="1740"/>
        <end position="1765"/>
    </location>
</feature>
<feature type="compositionally biased region" description="Basic and acidic residues" evidence="13">
    <location>
        <begin position="769"/>
        <end position="814"/>
    </location>
</feature>
<feature type="region of interest" description="Disordered" evidence="13">
    <location>
        <begin position="487"/>
        <end position="814"/>
    </location>
</feature>
<evidence type="ECO:0000256" key="9">
    <source>
        <dbReference type="ARBA" id="ARBA00022786"/>
    </source>
</evidence>
<dbReference type="PROSITE" id="PS51873">
    <property type="entry name" value="TRIAD"/>
    <property type="match status" value="1"/>
</dbReference>
<feature type="compositionally biased region" description="Low complexity" evidence="13">
    <location>
        <begin position="1970"/>
        <end position="1998"/>
    </location>
</feature>
<evidence type="ECO:0000256" key="10">
    <source>
        <dbReference type="ARBA" id="ARBA00022833"/>
    </source>
</evidence>
<feature type="compositionally biased region" description="Low complexity" evidence="13">
    <location>
        <begin position="1914"/>
        <end position="1958"/>
    </location>
</feature>
<feature type="compositionally biased region" description="Low complexity" evidence="13">
    <location>
        <begin position="1034"/>
        <end position="1043"/>
    </location>
</feature>
<dbReference type="Proteomes" id="UP000504606">
    <property type="component" value="Unplaced"/>
</dbReference>
<feature type="compositionally biased region" description="Basic and acidic residues" evidence="13">
    <location>
        <begin position="945"/>
        <end position="971"/>
    </location>
</feature>
<dbReference type="InterPro" id="IPR047559">
    <property type="entry name" value="HOIL1_RBR_mRING-HC-C3HC3D"/>
</dbReference>
<proteinExistence type="inferred from homology"/>
<dbReference type="CDD" id="cd01799">
    <property type="entry name" value="Ubl_HOIL1"/>
    <property type="match status" value="1"/>
</dbReference>
<dbReference type="PROSITE" id="PS00518">
    <property type="entry name" value="ZF_RING_1"/>
    <property type="match status" value="1"/>
</dbReference>
<dbReference type="Gene3D" id="2.30.30.190">
    <property type="entry name" value="CAP Gly-rich-like domain"/>
    <property type="match status" value="1"/>
</dbReference>
<evidence type="ECO:0000256" key="11">
    <source>
        <dbReference type="ARBA" id="ARBA00023186"/>
    </source>
</evidence>
<dbReference type="SUPFAM" id="SSF54236">
    <property type="entry name" value="Ubiquitin-like"/>
    <property type="match status" value="1"/>
</dbReference>
<dbReference type="InterPro" id="IPR000938">
    <property type="entry name" value="CAP-Gly_domain"/>
</dbReference>
<dbReference type="RefSeq" id="XP_026277207.2">
    <property type="nucleotide sequence ID" value="XM_026421422.2"/>
</dbReference>
<dbReference type="PROSITE" id="PS01358">
    <property type="entry name" value="ZF_RANBP2_1"/>
    <property type="match status" value="2"/>
</dbReference>
<keyword evidence="11" id="KW-0143">Chaperone</keyword>
<dbReference type="OrthoDB" id="261960at2759"/>
<dbReference type="InterPro" id="IPR047558">
    <property type="entry name" value="BRcat_RBR_HOIL1"/>
</dbReference>
<dbReference type="SMART" id="SM00184">
    <property type="entry name" value="RING"/>
    <property type="match status" value="1"/>
</dbReference>
<dbReference type="KEGG" id="foc:113205707"/>
<evidence type="ECO:0000259" key="15">
    <source>
        <dbReference type="PROSITE" id="PS50089"/>
    </source>
</evidence>
<dbReference type="GO" id="GO:0097039">
    <property type="term" value="P:protein linear polyubiquitination"/>
    <property type="evidence" value="ECO:0007669"/>
    <property type="project" value="TreeGrafter"/>
</dbReference>
<name>A0A6J1S846_FRAOC</name>
<evidence type="ECO:0000313" key="19">
    <source>
        <dbReference type="Proteomes" id="UP000504606"/>
    </source>
</evidence>
<feature type="compositionally biased region" description="Low complexity" evidence="13">
    <location>
        <begin position="2230"/>
        <end position="2254"/>
    </location>
</feature>
<feature type="compositionally biased region" description="Low complexity" evidence="13">
    <location>
        <begin position="1100"/>
        <end position="1111"/>
    </location>
</feature>
<dbReference type="Gene3D" id="3.30.40.10">
    <property type="entry name" value="Zinc/RING finger domain, C3HC4 (zinc finger)"/>
    <property type="match status" value="1"/>
</dbReference>
<dbReference type="InterPro" id="IPR027370">
    <property type="entry name" value="Znf-RING_euk"/>
</dbReference>
<reference evidence="20" key="1">
    <citation type="submission" date="2025-08" db="UniProtKB">
        <authorList>
            <consortium name="RefSeq"/>
        </authorList>
    </citation>
    <scope>IDENTIFICATION</scope>
    <source>
        <tissue evidence="20">Whole organism</tissue>
    </source>
</reference>
<dbReference type="CDD" id="cd20358">
    <property type="entry name" value="Rcat_RBR_HOIL1"/>
    <property type="match status" value="1"/>
</dbReference>
<evidence type="ECO:0000256" key="8">
    <source>
        <dbReference type="ARBA" id="ARBA00022771"/>
    </source>
</evidence>
<feature type="domain" description="CAP-Gly" evidence="17">
    <location>
        <begin position="61"/>
        <end position="105"/>
    </location>
</feature>
<dbReference type="GO" id="GO:0071797">
    <property type="term" value="C:LUBAC complex"/>
    <property type="evidence" value="ECO:0007669"/>
    <property type="project" value="TreeGrafter"/>
</dbReference>
<feature type="region of interest" description="Disordered" evidence="13">
    <location>
        <begin position="1"/>
        <end position="21"/>
    </location>
</feature>
<dbReference type="InterPro" id="IPR029071">
    <property type="entry name" value="Ubiquitin-like_domsf"/>
</dbReference>
<feature type="region of interest" description="Disordered" evidence="13">
    <location>
        <begin position="204"/>
        <end position="237"/>
    </location>
</feature>
<feature type="compositionally biased region" description="Basic and acidic residues" evidence="13">
    <location>
        <begin position="1264"/>
        <end position="1273"/>
    </location>
</feature>
<protein>
    <recommendedName>
        <fullName evidence="3">RanBP-type and C3HC4-type zinc finger-containing protein 1</fullName>
    </recommendedName>
</protein>
<dbReference type="InterPro" id="IPR051628">
    <property type="entry name" value="LUBAC_E3_Ligases"/>
</dbReference>
<feature type="region of interest" description="Disordered" evidence="13">
    <location>
        <begin position="429"/>
        <end position="473"/>
    </location>
</feature>
<feature type="compositionally biased region" description="Low complexity" evidence="13">
    <location>
        <begin position="2005"/>
        <end position="2022"/>
    </location>
</feature>
<dbReference type="InterPro" id="IPR000626">
    <property type="entry name" value="Ubiquitin-like_dom"/>
</dbReference>
<feature type="region of interest" description="Disordered" evidence="13">
    <location>
        <begin position="1591"/>
        <end position="1649"/>
    </location>
</feature>
<dbReference type="GO" id="GO:0043161">
    <property type="term" value="P:proteasome-mediated ubiquitin-dependent protein catabolic process"/>
    <property type="evidence" value="ECO:0007669"/>
    <property type="project" value="TreeGrafter"/>
</dbReference>
<feature type="compositionally biased region" description="Low complexity" evidence="13">
    <location>
        <begin position="1375"/>
        <end position="1387"/>
    </location>
</feature>
<feature type="compositionally biased region" description="Low complexity" evidence="13">
    <location>
        <begin position="1591"/>
        <end position="1606"/>
    </location>
</feature>
<feature type="region of interest" description="Disordered" evidence="13">
    <location>
        <begin position="1372"/>
        <end position="1395"/>
    </location>
</feature>
<feature type="region of interest" description="Disordered" evidence="13">
    <location>
        <begin position="2459"/>
        <end position="2500"/>
    </location>
</feature>
<dbReference type="PANTHER" id="PTHR22770:SF13">
    <property type="entry name" value="RING-TYPE DOMAIN-CONTAINING PROTEIN"/>
    <property type="match status" value="1"/>
</dbReference>
<dbReference type="InterPro" id="IPR001876">
    <property type="entry name" value="Znf_RanBP2"/>
</dbReference>
<feature type="compositionally biased region" description="Low complexity" evidence="13">
    <location>
        <begin position="2384"/>
        <end position="2396"/>
    </location>
</feature>
<evidence type="ECO:0000259" key="18">
    <source>
        <dbReference type="PROSITE" id="PS51873"/>
    </source>
</evidence>
<dbReference type="Pfam" id="PF13445">
    <property type="entry name" value="zf-RING_UBOX"/>
    <property type="match status" value="1"/>
</dbReference>
<feature type="domain" description="RING-type" evidence="15">
    <location>
        <begin position="2607"/>
        <end position="2649"/>
    </location>
</feature>
<feature type="region of interest" description="Disordered" evidence="13">
    <location>
        <begin position="1787"/>
        <end position="1824"/>
    </location>
</feature>
<feature type="compositionally biased region" description="Polar residues" evidence="13">
    <location>
        <begin position="1614"/>
        <end position="1628"/>
    </location>
</feature>
<feature type="region of interest" description="Disordered" evidence="13">
    <location>
        <begin position="1897"/>
        <end position="2049"/>
    </location>
</feature>
<dbReference type="Gene3D" id="2.30.30.380">
    <property type="entry name" value="Zn-finger domain of Sec23/24"/>
    <property type="match status" value="2"/>
</dbReference>
<feature type="region of interest" description="Disordered" evidence="13">
    <location>
        <begin position="381"/>
        <end position="416"/>
    </location>
</feature>
<feature type="domain" description="RanBP2-type" evidence="16">
    <location>
        <begin position="2534"/>
        <end position="2563"/>
    </location>
</feature>
<comment type="similarity">
    <text evidence="2">Belongs to the RBR family.</text>
</comment>
<dbReference type="InterPro" id="IPR001841">
    <property type="entry name" value="Znf_RING"/>
</dbReference>
<keyword evidence="7" id="KW-0677">Repeat</keyword>
<feature type="domain" description="RING-type" evidence="18">
    <location>
        <begin position="2603"/>
        <end position="2833"/>
    </location>
</feature>
<gene>
    <name evidence="20" type="primary">LOC113205707</name>
</gene>
<keyword evidence="8 12" id="KW-0863">Zinc-finger</keyword>
<feature type="domain" description="Ubiquitin-like" evidence="14">
    <location>
        <begin position="2146"/>
        <end position="2209"/>
    </location>
</feature>
<evidence type="ECO:0000256" key="3">
    <source>
        <dbReference type="ARBA" id="ARBA00017887"/>
    </source>
</evidence>
<dbReference type="Gene3D" id="3.10.20.90">
    <property type="entry name" value="Phosphatidylinositol 3-kinase Catalytic Subunit, Chain A, domain 1"/>
    <property type="match status" value="1"/>
</dbReference>
<evidence type="ECO:0000259" key="17">
    <source>
        <dbReference type="PROSITE" id="PS50245"/>
    </source>
</evidence>
<feature type="compositionally biased region" description="Acidic residues" evidence="13">
    <location>
        <begin position="1190"/>
        <end position="1205"/>
    </location>
</feature>
<feature type="compositionally biased region" description="Basic and acidic residues" evidence="13">
    <location>
        <begin position="1634"/>
        <end position="1649"/>
    </location>
</feature>
<feature type="compositionally biased region" description="Basic and acidic residues" evidence="13">
    <location>
        <begin position="699"/>
        <end position="716"/>
    </location>
</feature>
<feature type="compositionally biased region" description="Acidic residues" evidence="13">
    <location>
        <begin position="322"/>
        <end position="342"/>
    </location>
</feature>
<keyword evidence="5" id="KW-0808">Transferase</keyword>
<feature type="region of interest" description="Disordered" evidence="13">
    <location>
        <begin position="310"/>
        <end position="355"/>
    </location>
</feature>
<evidence type="ECO:0000313" key="20">
    <source>
        <dbReference type="RefSeq" id="XP_026277207.2"/>
    </source>
</evidence>
<evidence type="ECO:0000256" key="7">
    <source>
        <dbReference type="ARBA" id="ARBA00022737"/>
    </source>
</evidence>
<evidence type="ECO:0000256" key="1">
    <source>
        <dbReference type="ARBA" id="ARBA00004906"/>
    </source>
</evidence>
<dbReference type="InterPro" id="IPR036859">
    <property type="entry name" value="CAP-Gly_dom_sf"/>
</dbReference>
<feature type="region of interest" description="Disordered" evidence="13">
    <location>
        <begin position="109"/>
        <end position="171"/>
    </location>
</feature>
<feature type="region of interest" description="Disordered" evidence="13">
    <location>
        <begin position="249"/>
        <end position="295"/>
    </location>
</feature>
<feature type="region of interest" description="Disordered" evidence="13">
    <location>
        <begin position="2282"/>
        <end position="2444"/>
    </location>
</feature>
<feature type="region of interest" description="Disordered" evidence="13">
    <location>
        <begin position="1182"/>
        <end position="1209"/>
    </location>
</feature>
<dbReference type="SUPFAM" id="SSF57850">
    <property type="entry name" value="RING/U-box"/>
    <property type="match status" value="3"/>
</dbReference>
<dbReference type="GO" id="GO:0004842">
    <property type="term" value="F:ubiquitin-protein transferase activity"/>
    <property type="evidence" value="ECO:0007669"/>
    <property type="project" value="TreeGrafter"/>
</dbReference>
<organism evidence="19 20">
    <name type="scientific">Frankliniella occidentalis</name>
    <name type="common">Western flower thrips</name>
    <name type="synonym">Euthrips occidentalis</name>
    <dbReference type="NCBI Taxonomy" id="133901"/>
    <lineage>
        <taxon>Eukaryota</taxon>
        <taxon>Metazoa</taxon>
        <taxon>Ecdysozoa</taxon>
        <taxon>Arthropoda</taxon>
        <taxon>Hexapoda</taxon>
        <taxon>Insecta</taxon>
        <taxon>Pterygota</taxon>
        <taxon>Neoptera</taxon>
        <taxon>Paraneoptera</taxon>
        <taxon>Thysanoptera</taxon>
        <taxon>Terebrantia</taxon>
        <taxon>Thripoidea</taxon>
        <taxon>Thripidae</taxon>
        <taxon>Frankliniella</taxon>
    </lineage>
</organism>
<feature type="region of interest" description="Disordered" evidence="13">
    <location>
        <begin position="1735"/>
        <end position="1775"/>
    </location>
</feature>
<feature type="region of interest" description="Disordered" evidence="13">
    <location>
        <begin position="1516"/>
        <end position="1545"/>
    </location>
</feature>
<feature type="compositionally biased region" description="Polar residues" evidence="13">
    <location>
        <begin position="1519"/>
        <end position="1534"/>
    </location>
</feature>
<feature type="compositionally biased region" description="Polar residues" evidence="13">
    <location>
        <begin position="2299"/>
        <end position="2311"/>
    </location>
</feature>
<feature type="compositionally biased region" description="Low complexity" evidence="13">
    <location>
        <begin position="2032"/>
        <end position="2049"/>
    </location>
</feature>
<evidence type="ECO:0000256" key="12">
    <source>
        <dbReference type="PROSITE-ProRule" id="PRU00322"/>
    </source>
</evidence>
<dbReference type="FunFam" id="3.30.40.10:FF:000137">
    <property type="entry name" value="RanBP-type and C3HC4-type zinc finger-containing protein 1"/>
    <property type="match status" value="1"/>
</dbReference>
<dbReference type="CDD" id="cd16633">
    <property type="entry name" value="mRING-HC-C3HC3D_RBR_HOIL1"/>
    <property type="match status" value="1"/>
</dbReference>
<keyword evidence="4" id="KW-0597">Phosphoprotein</keyword>
<dbReference type="PROSITE" id="PS50089">
    <property type="entry name" value="ZF_RING_2"/>
    <property type="match status" value="1"/>
</dbReference>
<dbReference type="GO" id="GO:0009893">
    <property type="term" value="P:positive regulation of metabolic process"/>
    <property type="evidence" value="ECO:0007669"/>
    <property type="project" value="UniProtKB-ARBA"/>
</dbReference>
<feature type="compositionally biased region" description="Low complexity" evidence="13">
    <location>
        <begin position="1814"/>
        <end position="1824"/>
    </location>
</feature>
<dbReference type="InterPro" id="IPR047557">
    <property type="entry name" value="Rcat_RBR_HOIL1"/>
</dbReference>
<dbReference type="GeneID" id="113205707"/>
<evidence type="ECO:0000256" key="13">
    <source>
        <dbReference type="SAM" id="MobiDB-lite"/>
    </source>
</evidence>
<dbReference type="GO" id="GO:0008270">
    <property type="term" value="F:zinc ion binding"/>
    <property type="evidence" value="ECO:0007669"/>
    <property type="project" value="UniProtKB-KW"/>
</dbReference>
<dbReference type="InterPro" id="IPR013083">
    <property type="entry name" value="Znf_RING/FYVE/PHD"/>
</dbReference>
<feature type="compositionally biased region" description="Low complexity" evidence="13">
    <location>
        <begin position="1054"/>
        <end position="1063"/>
    </location>
</feature>
<dbReference type="PANTHER" id="PTHR22770">
    <property type="entry name" value="UBIQUITIN CONJUGATING ENZYME 7 INTERACTING PROTEIN-RELATED"/>
    <property type="match status" value="1"/>
</dbReference>
<evidence type="ECO:0000256" key="4">
    <source>
        <dbReference type="ARBA" id="ARBA00022553"/>
    </source>
</evidence>
<evidence type="ECO:0000259" key="16">
    <source>
        <dbReference type="PROSITE" id="PS50199"/>
    </source>
</evidence>
<feature type="compositionally biased region" description="Basic and acidic residues" evidence="13">
    <location>
        <begin position="519"/>
        <end position="565"/>
    </location>
</feature>
<evidence type="ECO:0000259" key="14">
    <source>
        <dbReference type="PROSITE" id="PS50053"/>
    </source>
</evidence>
<keyword evidence="10" id="KW-0862">Zinc</keyword>
<feature type="compositionally biased region" description="Basic and acidic residues" evidence="13">
    <location>
        <begin position="447"/>
        <end position="465"/>
    </location>
</feature>
<dbReference type="InterPro" id="IPR044066">
    <property type="entry name" value="TRIAD_supradom"/>
</dbReference>
<keyword evidence="6" id="KW-0479">Metal-binding</keyword>
<feature type="compositionally biased region" description="Low complexity" evidence="13">
    <location>
        <begin position="2472"/>
        <end position="2500"/>
    </location>
</feature>
<feature type="region of interest" description="Disordered" evidence="13">
    <location>
        <begin position="945"/>
        <end position="1122"/>
    </location>
</feature>
<accession>A0A6J1S846</accession>
<dbReference type="PROSITE" id="PS50053">
    <property type="entry name" value="UBIQUITIN_2"/>
    <property type="match status" value="1"/>
</dbReference>
<dbReference type="SUPFAM" id="SSF74924">
    <property type="entry name" value="Cap-Gly domain"/>
    <property type="match status" value="1"/>
</dbReference>
<feature type="compositionally biased region" description="Low complexity" evidence="13">
    <location>
        <begin position="1789"/>
        <end position="1800"/>
    </location>
</feature>
<dbReference type="SMART" id="SM01052">
    <property type="entry name" value="CAP_GLY"/>
    <property type="match status" value="1"/>
</dbReference>
<comment type="pathway">
    <text evidence="1">Protein modification; protein ubiquitination.</text>
</comment>
<dbReference type="GO" id="GO:0043130">
    <property type="term" value="F:ubiquitin binding"/>
    <property type="evidence" value="ECO:0007669"/>
    <property type="project" value="TreeGrafter"/>
</dbReference>
<feature type="region of interest" description="Disordered" evidence="13">
    <location>
        <begin position="2226"/>
        <end position="2268"/>
    </location>
</feature>
<feature type="compositionally biased region" description="Low complexity" evidence="13">
    <location>
        <begin position="207"/>
        <end position="223"/>
    </location>
</feature>
<dbReference type="CDD" id="cd20345">
    <property type="entry name" value="BRcat_RBR_HOIL1"/>
    <property type="match status" value="1"/>
</dbReference>
<dbReference type="PROSITE" id="PS50245">
    <property type="entry name" value="CAP_GLY_2"/>
    <property type="match status" value="1"/>
</dbReference>
<sequence length="2837" mass="305388">MDPWRWGRSWGSEPPGPAPQAAHVSAMASGAVPPVLVGERVLWLGSGSGIPQGAVVRWMGKLPEMGPSWTLGIELDVALPFGGIDGWWGGRRLFACEPRRGLLVPLSSVAREPPSPGPGPLPGWQHQQHQQHYHHQQQQDWADHLQDHGGGAPPEYFNAGPGQPYPKPAVRRKNTGTFVQSLPLVEEETRQAVYDTRDHVLQQQDEAAAAGSSSASTATAAPSVPGPSAPPRLKNGVRLTRSGDYSAFSWQLAGPSTSGQPSGPSVGQDPVEASGPVRSSSAEALQAGHQPRPSSGYGLFSFFRWFKKGGKQAEQPDGADERTEDVDQYDDEEYDDDDDDDDGYLRSGPGRATSFGSIDTVLSTATVNSFAFVQPGAYPLGAVSPVPRRGFPAADTDSYRQRIRQRDRRRESERGVSLRRKYRLYGSDSTIHSLQHRSHTDLSVGTNDRRQSDVDRKLGGRHADVDQGVDGRQTYAVRKADRLEASGYQTEIPVAPVRRQSDTPDSLHRRAGEGASVRLSEEPKAPDRRRSDTSQTPDRRQSDVSQTPDRRQSDASQTPDRHQSDVSHIPTRLRSDASQTPDRREKDVSQTPERAQTIGPTRPNDSAPVQSQAPDEAQSQPCTSTAQSDLVGSTRSSTPLTSGSYPDVVVPTLGRKKRRAPEPPPPNPFNDYSLPATLEHRAPPDLTGPLYESATLHIGRYEHRRSASDTSTDKRPAHVRGKRRAPTPPCEPGAATPDGTPYGTPFGTPSGTLTGGKKKRPAPQPPGWEEERLERLRRQEKARQEEERQERERLEKERLEKERQEKERLENERIERERLERERLEKERLEKEKQEKERLEKEKQEQERQEKERQEKERAERDRLERERVERERERELMLERQKLEKERLERELIEREKEKLRQEVERLERERNETERLLQEKNEKERLEQENIKRLEREIKLAQETLERERLEKEKLDRQLRLDRNKDKKGGGAGLSAEERERLLGNINKLQAHAARIGSPPGSPRTPRATGSPRTPRANSDICRPQAAKENMAPGVAAAAPGPVSPRPWYKRSSSSSSSSSSSHRDSGGFRDIFRSLEKRHKKSVEEEEWMPESGVPRSTGGSHGTTADSGSGGSSHGSRFNIFSRLTEDWRGEKRKSTPVSMLPNISELDREAAEIVQEQHAREAALQAKRDAKFYASPAATVAGAEQEPEAAEVSPADDEDLELPRKNSAKELISLFNAISSIPGSSAVFGKVPEAGPSASTSASSSQEDKRTAFAGARSKSSDADDRPRAQSPTGPLTRRQFASIYETGAEAAALSEEAFRVTAPIANVDDDSDLALYPSATPKAVNGHAAPSSSITTDKKDFSVDALKITSTVPALAKTATHSISDRKLPAVTAPETATPPTLEKKDPLPSAAKVAVSLADKAAVDSERVSITQTPRPVTLNGLAMWVCPRCTLENPRWRFTCDACSMWRPAERRSVREDDADVPTGPPAFLNEDKRAQDKALEKASGVAKATSGINWEVELKRYLDKDGKASVTGNAEKPSTSTSSQHTVDKVHTQAAAPKPAISQLPLAETNHPLNHAGVQAVKPQPASSAMSSQSVASTKVTPTAAAPVSAPVSAPVTRPTMAPSAGQQTAVVKPQQSTFIGGRLPNDRPRAPLAKSKSEDMTNKHLGHLLGGQGPQPRAATDVEELRRARIAFFRNSACVEEDAVGDLASAATQTRDPPAPHLTEDRDRFKLREMLKEMKDSLAIKHGDSAGPARRPGVGAGVAAAGGRVGPEVPAEASEQKNNPVPPALVGAVAKPTKVSSSAQTSAQVVRKVEPTPARPAPAPQSRAPAPQGAEPVVQDGVLYTSLRRDAPEARRLGTGMFELIRPRDFATRASSGPLYMNVLPRPSVQRHAAVAVAVAAAAPAKTVSPSAALDSSPERRSTTESAEFATPSSSAASSAAGGLSSRASSAGGASRSSSLASFSSSPSDAGETGVPLVPRGRSAASFASSPSGGASGLGLSRTSSAASPRLGPQSSLTSSSRASSVETPPSSAGRLSRDASVESSASGSASASGPSRSLSVVSDCSEVDRLTEQLTVPQGIADFRAALNRSQTLDANGMPDVNTLAVNRLLRRLEATIAGGQHQEAARLAKDLARLKISCCVTRQPKQQDSITVDMYVEDKLSHQGPIPLQVTPSMTVGELAAKVAREFQLPEHVQRWILGKQLAQDLQRTLRDHNVSESGCPVFLYLVAPEADAEADGDGSSASGHSSSGDRPSSATLEGPGPRRLPPPPAVGNRRGGWYYNYEEDRYSFCEDSDEDLSDGEPHAQPTVATEPTLVESTPTPAPRRITSPSPVARMGASPVPASTSPAPRAVASPEPAARRVTSPIPAARVTSSPTPAARDASSPTPAARGVASSPTLAAPAASPGRPTPTVRAAEGSPVPTPRKGPASASTPGPVAQPQHPPVRPQTSGYRSQPLQTVLATATTNTTTIANAPSSPPPTRATAAGPFHRQAAATAASAAPSTSSATSPAASAVASPAAPTAASTVASAAPAATASGSQVTQFPGSWRCPRCTLLNSGVRPGCAACTAERPAATFDEGLDADELERQRNKERERQYQLLVNLERQDLVPSTEHFECPVCLTEYGPGDGAVLRECLHTFCRACLINTVQFSDDAEVKCPYRDKQYACDGILQEREIKALVPAALYEQHLAKSMTQAERKMDKAFHCKTPDCTGWCVFEDNVNEFRCPVCRATNCLTCQAIHADNNCAEYQARLQREAADGSNEDARRTQAMLEEMVARGEAMSCPSCQVVLMKKWGCDWLRCSMCKTEICWVTRKPRWGPGGKGDTTGGCQCGVNGVKCHPKCNYCH</sequence>